<sequence>MTYEVKIEPKNEASAEVKAPETAEAVRHARFGQLPERIRVEDMVAAQPASVPDPATGAYNEDEWLVRYCL</sequence>
<reference evidence="1" key="1">
    <citation type="submission" date="2020-01" db="EMBL/GenBank/DDBJ databases">
        <title>Insect and environment-associated Actinomycetes.</title>
        <authorList>
            <person name="Currrie C."/>
            <person name="Chevrette M."/>
            <person name="Carlson C."/>
            <person name="Stubbendieck R."/>
            <person name="Wendt-Pienkowski E."/>
        </authorList>
    </citation>
    <scope>NUCLEOTIDE SEQUENCE</scope>
    <source>
        <strain evidence="1">SID12501</strain>
    </source>
</reference>
<dbReference type="EMBL" id="JAAGLU010000072">
    <property type="protein sequence ID" value="NEC92452.1"/>
    <property type="molecule type" value="Genomic_DNA"/>
</dbReference>
<organism evidence="1">
    <name type="scientific">Streptomyces sp. SID12501</name>
    <dbReference type="NCBI Taxonomy" id="2706042"/>
    <lineage>
        <taxon>Bacteria</taxon>
        <taxon>Bacillati</taxon>
        <taxon>Actinomycetota</taxon>
        <taxon>Actinomycetes</taxon>
        <taxon>Kitasatosporales</taxon>
        <taxon>Streptomycetaceae</taxon>
        <taxon>Streptomyces</taxon>
    </lineage>
</organism>
<name>A0A6B3C7W2_9ACTN</name>
<accession>A0A6B3C7W2</accession>
<gene>
    <name evidence="1" type="ORF">G3I71_43405</name>
</gene>
<evidence type="ECO:0000313" key="1">
    <source>
        <dbReference type="EMBL" id="NEC92452.1"/>
    </source>
</evidence>
<dbReference type="AlphaFoldDB" id="A0A6B3C7W2"/>
<dbReference type="RefSeq" id="WP_164324100.1">
    <property type="nucleotide sequence ID" value="NZ_JAAGLU010000072.1"/>
</dbReference>
<comment type="caution">
    <text evidence="1">The sequence shown here is derived from an EMBL/GenBank/DDBJ whole genome shotgun (WGS) entry which is preliminary data.</text>
</comment>
<protein>
    <submittedName>
        <fullName evidence="1">Uncharacterized protein</fullName>
    </submittedName>
</protein>
<proteinExistence type="predicted"/>